<evidence type="ECO:0000256" key="12">
    <source>
        <dbReference type="ARBA" id="ARBA00041398"/>
    </source>
</evidence>
<keyword evidence="8 14" id="KW-0479">Metal-binding</keyword>
<dbReference type="CDD" id="cd05800">
    <property type="entry name" value="PGM_like2"/>
    <property type="match status" value="1"/>
</dbReference>
<keyword evidence="9 14" id="KW-0460">Magnesium</keyword>
<dbReference type="GO" id="GO:0006166">
    <property type="term" value="P:purine ribonucleoside salvage"/>
    <property type="evidence" value="ECO:0007669"/>
    <property type="project" value="TreeGrafter"/>
</dbReference>
<comment type="similarity">
    <text evidence="5 14">Belongs to the phosphohexose mutase family.</text>
</comment>
<reference evidence="19 20" key="1">
    <citation type="submission" date="2016-10" db="EMBL/GenBank/DDBJ databases">
        <title>Complete Genome Sequence of Peptococcaceae strain DCMF.</title>
        <authorList>
            <person name="Edwards R.J."/>
            <person name="Holland S.I."/>
            <person name="Deshpande N.P."/>
            <person name="Wong Y.K."/>
            <person name="Ertan H."/>
            <person name="Manefield M."/>
            <person name="Russell T.L."/>
            <person name="Lee M.J."/>
        </authorList>
    </citation>
    <scope>NUCLEOTIDE SEQUENCE [LARGE SCALE GENOMIC DNA]</scope>
    <source>
        <strain evidence="19 20">DCMF</strain>
    </source>
</reference>
<dbReference type="PANTHER" id="PTHR45745:SF1">
    <property type="entry name" value="PHOSPHOGLUCOMUTASE 2B-RELATED"/>
    <property type="match status" value="1"/>
</dbReference>
<dbReference type="GO" id="GO:0008973">
    <property type="term" value="F:phosphopentomutase activity"/>
    <property type="evidence" value="ECO:0007669"/>
    <property type="project" value="TreeGrafter"/>
</dbReference>
<evidence type="ECO:0000256" key="5">
    <source>
        <dbReference type="ARBA" id="ARBA00010231"/>
    </source>
</evidence>
<evidence type="ECO:0000256" key="4">
    <source>
        <dbReference type="ARBA" id="ARBA00005189"/>
    </source>
</evidence>
<evidence type="ECO:0000256" key="8">
    <source>
        <dbReference type="ARBA" id="ARBA00022723"/>
    </source>
</evidence>
<feature type="domain" description="Alpha-D-phosphohexomutase C-terminal" evidence="15">
    <location>
        <begin position="416"/>
        <end position="466"/>
    </location>
</feature>
<gene>
    <name evidence="19" type="ORF">DCMF_25885</name>
</gene>
<evidence type="ECO:0000256" key="13">
    <source>
        <dbReference type="ARBA" id="ARBA00041467"/>
    </source>
</evidence>
<dbReference type="InterPro" id="IPR016066">
    <property type="entry name" value="A-D-PHexomutase_CS"/>
</dbReference>
<comment type="pathway">
    <text evidence="4">Lipid metabolism.</text>
</comment>
<keyword evidence="10" id="KW-0413">Isomerase</keyword>
<name>A0A3G1KYZ1_FORW1</name>
<dbReference type="EMBL" id="CP017634">
    <property type="protein sequence ID" value="ATW27726.1"/>
    <property type="molecule type" value="Genomic_DNA"/>
</dbReference>
<keyword evidence="20" id="KW-1185">Reference proteome</keyword>
<dbReference type="Pfam" id="PF00408">
    <property type="entry name" value="PGM_PMM_IV"/>
    <property type="match status" value="1"/>
</dbReference>
<dbReference type="RefSeq" id="WP_148137103.1">
    <property type="nucleotide sequence ID" value="NZ_CP017634.1"/>
</dbReference>
<accession>A0A3G1KYZ1</accession>
<feature type="domain" description="Alpha-D-phosphohexomutase alpha/beta/alpha" evidence="16">
    <location>
        <begin position="11"/>
        <end position="140"/>
    </location>
</feature>
<protein>
    <recommendedName>
        <fullName evidence="11">Phosphoglucomutase</fullName>
        <ecNumber evidence="6">5.4.2.2</ecNumber>
    </recommendedName>
    <alternativeName>
        <fullName evidence="13">Alpha-phosphoglucomutase</fullName>
    </alternativeName>
    <alternativeName>
        <fullName evidence="12">Glucose phosphomutase</fullName>
    </alternativeName>
</protein>
<evidence type="ECO:0000256" key="7">
    <source>
        <dbReference type="ARBA" id="ARBA00022553"/>
    </source>
</evidence>
<comment type="catalytic activity">
    <reaction evidence="1">
        <text>alpha-D-glucose 1-phosphate = alpha-D-glucose 6-phosphate</text>
        <dbReference type="Rhea" id="RHEA:23536"/>
        <dbReference type="ChEBI" id="CHEBI:58225"/>
        <dbReference type="ChEBI" id="CHEBI:58601"/>
        <dbReference type="EC" id="5.4.2.2"/>
    </reaction>
</comment>
<keyword evidence="7" id="KW-0597">Phosphoprotein</keyword>
<dbReference type="GO" id="GO:0004614">
    <property type="term" value="F:phosphoglucomutase activity"/>
    <property type="evidence" value="ECO:0007669"/>
    <property type="project" value="UniProtKB-EC"/>
</dbReference>
<comment type="pathway">
    <text evidence="3">Glycolipid metabolism; diglucosyl-diacylglycerol biosynthesis.</text>
</comment>
<dbReference type="InterPro" id="IPR005845">
    <property type="entry name" value="A-D-PHexomutase_a/b/a-II"/>
</dbReference>
<feature type="domain" description="Alpha-D-phosphohexomutase alpha/beta/alpha" evidence="18">
    <location>
        <begin position="272"/>
        <end position="383"/>
    </location>
</feature>
<evidence type="ECO:0000256" key="1">
    <source>
        <dbReference type="ARBA" id="ARBA00000443"/>
    </source>
</evidence>
<evidence type="ECO:0000256" key="3">
    <source>
        <dbReference type="ARBA" id="ARBA00005164"/>
    </source>
</evidence>
<evidence type="ECO:0000256" key="11">
    <source>
        <dbReference type="ARBA" id="ARBA00039995"/>
    </source>
</evidence>
<dbReference type="SUPFAM" id="SSF53738">
    <property type="entry name" value="Phosphoglucomutase, first 3 domains"/>
    <property type="match status" value="2"/>
</dbReference>
<evidence type="ECO:0000259" key="17">
    <source>
        <dbReference type="Pfam" id="PF02879"/>
    </source>
</evidence>
<dbReference type="AlphaFoldDB" id="A0A3G1KYZ1"/>
<dbReference type="InterPro" id="IPR005846">
    <property type="entry name" value="A-D-PHexomutase_a/b/a-III"/>
</dbReference>
<proteinExistence type="inferred from homology"/>
<evidence type="ECO:0000256" key="2">
    <source>
        <dbReference type="ARBA" id="ARBA00001946"/>
    </source>
</evidence>
<dbReference type="PANTHER" id="PTHR45745">
    <property type="entry name" value="PHOSPHOMANNOMUTASE 45A"/>
    <property type="match status" value="1"/>
</dbReference>
<evidence type="ECO:0000259" key="15">
    <source>
        <dbReference type="Pfam" id="PF00408"/>
    </source>
</evidence>
<evidence type="ECO:0000313" key="19">
    <source>
        <dbReference type="EMBL" id="ATW27726.1"/>
    </source>
</evidence>
<dbReference type="InterPro" id="IPR016055">
    <property type="entry name" value="A-D-PHexomutase_a/b/a-I/II/III"/>
</dbReference>
<dbReference type="Pfam" id="PF02879">
    <property type="entry name" value="PGM_PMM_II"/>
    <property type="match status" value="1"/>
</dbReference>
<evidence type="ECO:0000313" key="20">
    <source>
        <dbReference type="Proteomes" id="UP000323521"/>
    </source>
</evidence>
<dbReference type="EC" id="5.4.2.2" evidence="6"/>
<evidence type="ECO:0000259" key="16">
    <source>
        <dbReference type="Pfam" id="PF02878"/>
    </source>
</evidence>
<evidence type="ECO:0000259" key="18">
    <source>
        <dbReference type="Pfam" id="PF02880"/>
    </source>
</evidence>
<dbReference type="PRINTS" id="PR00509">
    <property type="entry name" value="PGMPMM"/>
</dbReference>
<dbReference type="Proteomes" id="UP000323521">
    <property type="component" value="Chromosome"/>
</dbReference>
<comment type="cofactor">
    <cofactor evidence="2">
        <name>Mg(2+)</name>
        <dbReference type="ChEBI" id="CHEBI:18420"/>
    </cofactor>
</comment>
<dbReference type="InterPro" id="IPR036900">
    <property type="entry name" value="A-D-PHexomutase_C_sf"/>
</dbReference>
<dbReference type="PROSITE" id="PS00710">
    <property type="entry name" value="PGM_PMM"/>
    <property type="match status" value="1"/>
</dbReference>
<dbReference type="GO" id="GO:0000287">
    <property type="term" value="F:magnesium ion binding"/>
    <property type="evidence" value="ECO:0007669"/>
    <property type="project" value="InterPro"/>
</dbReference>
<dbReference type="GO" id="GO:0005975">
    <property type="term" value="P:carbohydrate metabolic process"/>
    <property type="evidence" value="ECO:0007669"/>
    <property type="project" value="InterPro"/>
</dbReference>
<feature type="domain" description="Alpha-D-phosphohexomutase alpha/beta/alpha" evidence="17">
    <location>
        <begin position="167"/>
        <end position="268"/>
    </location>
</feature>
<dbReference type="Gene3D" id="3.30.310.50">
    <property type="entry name" value="Alpha-D-phosphohexomutase, C-terminal domain"/>
    <property type="match status" value="1"/>
</dbReference>
<evidence type="ECO:0000256" key="6">
    <source>
        <dbReference type="ARBA" id="ARBA00012728"/>
    </source>
</evidence>
<dbReference type="InterPro" id="IPR005841">
    <property type="entry name" value="Alpha-D-phosphohexomutase_SF"/>
</dbReference>
<evidence type="ECO:0000256" key="14">
    <source>
        <dbReference type="RuleBase" id="RU004326"/>
    </source>
</evidence>
<dbReference type="SUPFAM" id="SSF55957">
    <property type="entry name" value="Phosphoglucomutase, C-terminal domain"/>
    <property type="match status" value="1"/>
</dbReference>
<evidence type="ECO:0000256" key="9">
    <source>
        <dbReference type="ARBA" id="ARBA00022842"/>
    </source>
</evidence>
<dbReference type="OrthoDB" id="9806956at2"/>
<sequence>MEGFATCKSEIKFGTDGWRGIISDSLTFENVRVVAQAIADYLQGINQGDKVFVIGYDTRFLSRQYAEECARVVAANKIKVFLTDKVAPTPVVSYGVKHLQASGAIMVTASHNPAEYNGIKFKAPYGGSALPEIITEIEKNLYCKPVKIMNFFEALNLGIVQYFNADEPYLNQVRRFINFDLIKNANLKVVIDPMYGAGAGYVRTLLENTSVSVTEIRGEKNPGFGDISPEPIAKNLDLLKKIVLEEQADIGLATDGDGDRLGAIDNHGSFVNSHQIYALFLRYLVEQRKWSGGAVKTFSTSKMIDCLVKKYDIPVYETPIGFKYICALFLKKDILVGGEESGGIGFKNHIPERDGILSSLLLLELMAAHRKNLREILDDLMNEIGPFYYERVDLHISNERKKLVLDLLRNNTPDKIAGIDVIKVETMDGVKCHLATGGWILFRSSGTEPVVRIYVEGSSPAEVQSVLKSGISFVEGK</sequence>
<dbReference type="Pfam" id="PF02880">
    <property type="entry name" value="PGM_PMM_III"/>
    <property type="match status" value="1"/>
</dbReference>
<evidence type="ECO:0000256" key="10">
    <source>
        <dbReference type="ARBA" id="ARBA00023235"/>
    </source>
</evidence>
<organism evidence="19 20">
    <name type="scientific">Formimonas warabiya</name>
    <dbReference type="NCBI Taxonomy" id="1761012"/>
    <lineage>
        <taxon>Bacteria</taxon>
        <taxon>Bacillati</taxon>
        <taxon>Bacillota</taxon>
        <taxon>Clostridia</taxon>
        <taxon>Eubacteriales</taxon>
        <taxon>Peptococcaceae</taxon>
        <taxon>Candidatus Formimonas</taxon>
    </lineage>
</organism>
<dbReference type="InterPro" id="IPR005843">
    <property type="entry name" value="A-D-PHexomutase_C"/>
</dbReference>
<dbReference type="InterPro" id="IPR005844">
    <property type="entry name" value="A-D-PHexomutase_a/b/a-I"/>
</dbReference>
<dbReference type="Gene3D" id="3.40.120.10">
    <property type="entry name" value="Alpha-D-Glucose-1,6-Bisphosphate, subunit A, domain 3"/>
    <property type="match status" value="3"/>
</dbReference>
<dbReference type="Pfam" id="PF02878">
    <property type="entry name" value="PGM_PMM_I"/>
    <property type="match status" value="1"/>
</dbReference>
<dbReference type="KEGG" id="fwa:DCMF_25885"/>